<name>M7ZIJ2_TRIUA</name>
<accession>M7ZIJ2</accession>
<dbReference type="EMBL" id="KD074686">
    <property type="protein sequence ID" value="EMS63023.1"/>
    <property type="molecule type" value="Genomic_DNA"/>
</dbReference>
<gene>
    <name evidence="1" type="ORF">TRIUR3_18798</name>
</gene>
<evidence type="ECO:0000313" key="1">
    <source>
        <dbReference type="EMBL" id="EMS63023.1"/>
    </source>
</evidence>
<sequence>MEGVMENLPPGKGKSMNQQSKMPAAAFCQIYPCVDAVHREVGGGDFEVVITHHVQ</sequence>
<dbReference type="AlphaFoldDB" id="M7ZIJ2"/>
<proteinExistence type="predicted"/>
<organism evidence="1">
    <name type="scientific">Triticum urartu</name>
    <name type="common">Red wild einkorn</name>
    <name type="synonym">Crithodium urartu</name>
    <dbReference type="NCBI Taxonomy" id="4572"/>
    <lineage>
        <taxon>Eukaryota</taxon>
        <taxon>Viridiplantae</taxon>
        <taxon>Streptophyta</taxon>
        <taxon>Embryophyta</taxon>
        <taxon>Tracheophyta</taxon>
        <taxon>Spermatophyta</taxon>
        <taxon>Magnoliopsida</taxon>
        <taxon>Liliopsida</taxon>
        <taxon>Poales</taxon>
        <taxon>Poaceae</taxon>
        <taxon>BOP clade</taxon>
        <taxon>Pooideae</taxon>
        <taxon>Triticodae</taxon>
        <taxon>Triticeae</taxon>
        <taxon>Triticinae</taxon>
        <taxon>Triticum</taxon>
    </lineage>
</organism>
<protein>
    <submittedName>
        <fullName evidence="1">Uncharacterized protein</fullName>
    </submittedName>
</protein>
<reference evidence="1" key="1">
    <citation type="journal article" date="2013" name="Nature">
        <title>Draft genome of the wheat A-genome progenitor Triticum urartu.</title>
        <authorList>
            <person name="Ling H.Q."/>
            <person name="Zhao S."/>
            <person name="Liu D."/>
            <person name="Wang J."/>
            <person name="Sun H."/>
            <person name="Zhang C."/>
            <person name="Fan H."/>
            <person name="Li D."/>
            <person name="Dong L."/>
            <person name="Tao Y."/>
            <person name="Gao C."/>
            <person name="Wu H."/>
            <person name="Li Y."/>
            <person name="Cui Y."/>
            <person name="Guo X."/>
            <person name="Zheng S."/>
            <person name="Wang B."/>
            <person name="Yu K."/>
            <person name="Liang Q."/>
            <person name="Yang W."/>
            <person name="Lou X."/>
            <person name="Chen J."/>
            <person name="Feng M."/>
            <person name="Jian J."/>
            <person name="Zhang X."/>
            <person name="Luo G."/>
            <person name="Jiang Y."/>
            <person name="Liu J."/>
            <person name="Wang Z."/>
            <person name="Sha Y."/>
            <person name="Zhang B."/>
            <person name="Wu H."/>
            <person name="Tang D."/>
            <person name="Shen Q."/>
            <person name="Xue P."/>
            <person name="Zou S."/>
            <person name="Wang X."/>
            <person name="Liu X."/>
            <person name="Wang F."/>
            <person name="Yang Y."/>
            <person name="An X."/>
            <person name="Dong Z."/>
            <person name="Zhang K."/>
            <person name="Zhang X."/>
            <person name="Luo M.C."/>
            <person name="Dvorak J."/>
            <person name="Tong Y."/>
            <person name="Wang J."/>
            <person name="Yang H."/>
            <person name="Li Z."/>
            <person name="Wang D."/>
            <person name="Zhang A."/>
            <person name="Wang J."/>
        </authorList>
    </citation>
    <scope>NUCLEOTIDE SEQUENCE</scope>
</reference>